<sequence>MSLTVHGKRLSEVTVMLRTKFRNYLQVVVEKLAGNVSIILEIKCITLKLWLDHEFG</sequence>
<organism evidence="1 2">
    <name type="scientific">Camellia sinensis</name>
    <name type="common">Tea plant</name>
    <name type="synonym">Thea sinensis</name>
    <dbReference type="NCBI Taxonomy" id="4442"/>
    <lineage>
        <taxon>Eukaryota</taxon>
        <taxon>Viridiplantae</taxon>
        <taxon>Streptophyta</taxon>
        <taxon>Embryophyta</taxon>
        <taxon>Tracheophyta</taxon>
        <taxon>Spermatophyta</taxon>
        <taxon>Magnoliopsida</taxon>
        <taxon>eudicotyledons</taxon>
        <taxon>Gunneridae</taxon>
        <taxon>Pentapetalae</taxon>
        <taxon>asterids</taxon>
        <taxon>Ericales</taxon>
        <taxon>Theaceae</taxon>
        <taxon>Camellia</taxon>
    </lineage>
</organism>
<dbReference type="EMBL" id="JACBKZ010000001">
    <property type="protein sequence ID" value="KAF5959105.1"/>
    <property type="molecule type" value="Genomic_DNA"/>
</dbReference>
<dbReference type="AlphaFoldDB" id="A0A7J7I2Y1"/>
<evidence type="ECO:0000313" key="1">
    <source>
        <dbReference type="EMBL" id="KAF5959105.1"/>
    </source>
</evidence>
<comment type="caution">
    <text evidence="1">The sequence shown here is derived from an EMBL/GenBank/DDBJ whole genome shotgun (WGS) entry which is preliminary data.</text>
</comment>
<evidence type="ECO:0000313" key="2">
    <source>
        <dbReference type="Proteomes" id="UP000593564"/>
    </source>
</evidence>
<dbReference type="Proteomes" id="UP000593564">
    <property type="component" value="Unassembled WGS sequence"/>
</dbReference>
<name>A0A7J7I2Y1_CAMSI</name>
<reference evidence="1 2" key="2">
    <citation type="submission" date="2020-07" db="EMBL/GenBank/DDBJ databases">
        <title>Genome assembly of wild tea tree DASZ reveals pedigree and selection history of tea varieties.</title>
        <authorList>
            <person name="Zhang W."/>
        </authorList>
    </citation>
    <scope>NUCLEOTIDE SEQUENCE [LARGE SCALE GENOMIC DNA]</scope>
    <source>
        <strain evidence="2">cv. G240</strain>
        <tissue evidence="1">Leaf</tissue>
    </source>
</reference>
<gene>
    <name evidence="1" type="ORF">HYC85_000314</name>
</gene>
<keyword evidence="2" id="KW-1185">Reference proteome</keyword>
<proteinExistence type="predicted"/>
<protein>
    <submittedName>
        <fullName evidence="1">Uncharacterized protein</fullName>
    </submittedName>
</protein>
<reference evidence="2" key="1">
    <citation type="journal article" date="2020" name="Nat. Commun.">
        <title>Genome assembly of wild tea tree DASZ reveals pedigree and selection history of tea varieties.</title>
        <authorList>
            <person name="Zhang W."/>
            <person name="Zhang Y."/>
            <person name="Qiu H."/>
            <person name="Guo Y."/>
            <person name="Wan H."/>
            <person name="Zhang X."/>
            <person name="Scossa F."/>
            <person name="Alseekh S."/>
            <person name="Zhang Q."/>
            <person name="Wang P."/>
            <person name="Xu L."/>
            <person name="Schmidt M.H."/>
            <person name="Jia X."/>
            <person name="Li D."/>
            <person name="Zhu A."/>
            <person name="Guo F."/>
            <person name="Chen W."/>
            <person name="Ni D."/>
            <person name="Usadel B."/>
            <person name="Fernie A.R."/>
            <person name="Wen W."/>
        </authorList>
    </citation>
    <scope>NUCLEOTIDE SEQUENCE [LARGE SCALE GENOMIC DNA]</scope>
    <source>
        <strain evidence="2">cv. G240</strain>
    </source>
</reference>
<accession>A0A7J7I2Y1</accession>